<dbReference type="PANTHER" id="PTHR10441:SF2">
    <property type="entry name" value="T-CELL SURFACE GLYCOPROTEIN CD8 ALPHA CHAIN"/>
    <property type="match status" value="1"/>
</dbReference>
<keyword evidence="9 16" id="KW-0472">Membrane</keyword>
<evidence type="ECO:0000256" key="12">
    <source>
        <dbReference type="ARBA" id="ARBA00023180"/>
    </source>
</evidence>
<dbReference type="InterPro" id="IPR013106">
    <property type="entry name" value="Ig_V-set"/>
</dbReference>
<dbReference type="STRING" id="127582.A0A2Y9G1A5"/>
<keyword evidence="3" id="KW-1003">Cell membrane</keyword>
<feature type="domain" description="Ig-like" evidence="18">
    <location>
        <begin position="26"/>
        <end position="127"/>
    </location>
</feature>
<name>A0A2Y9G1A5_TRIMA</name>
<evidence type="ECO:0000256" key="1">
    <source>
        <dbReference type="ARBA" id="ARBA00004251"/>
    </source>
</evidence>
<organism evidence="19 20">
    <name type="scientific">Trichechus manatus latirostris</name>
    <name type="common">Florida manatee</name>
    <dbReference type="NCBI Taxonomy" id="127582"/>
    <lineage>
        <taxon>Eukaryota</taxon>
        <taxon>Metazoa</taxon>
        <taxon>Chordata</taxon>
        <taxon>Craniata</taxon>
        <taxon>Vertebrata</taxon>
        <taxon>Euteleostomi</taxon>
        <taxon>Mammalia</taxon>
        <taxon>Eutheria</taxon>
        <taxon>Afrotheria</taxon>
        <taxon>Sirenia</taxon>
        <taxon>Trichechidae</taxon>
        <taxon>Trichechus</taxon>
    </lineage>
</organism>
<dbReference type="PROSITE" id="PS50835">
    <property type="entry name" value="IG_LIKE"/>
    <property type="match status" value="1"/>
</dbReference>
<evidence type="ECO:0000256" key="14">
    <source>
        <dbReference type="ARBA" id="ARBA00023319"/>
    </source>
</evidence>
<dbReference type="GO" id="GO:0009897">
    <property type="term" value="C:external side of plasma membrane"/>
    <property type="evidence" value="ECO:0007669"/>
    <property type="project" value="TreeGrafter"/>
</dbReference>
<evidence type="ECO:0000256" key="9">
    <source>
        <dbReference type="ARBA" id="ARBA00023136"/>
    </source>
</evidence>
<dbReference type="SUPFAM" id="SSF48726">
    <property type="entry name" value="Immunoglobulin"/>
    <property type="match status" value="1"/>
</dbReference>
<evidence type="ECO:0000256" key="2">
    <source>
        <dbReference type="ARBA" id="ARBA00021525"/>
    </source>
</evidence>
<dbReference type="GeneID" id="101343469"/>
<keyword evidence="7 16" id="KW-1133">Transmembrane helix</keyword>
<evidence type="ECO:0000256" key="8">
    <source>
        <dbReference type="ARBA" id="ARBA00023130"/>
    </source>
</evidence>
<evidence type="ECO:0000256" key="17">
    <source>
        <dbReference type="SAM" id="SignalP"/>
    </source>
</evidence>
<feature type="signal peptide" evidence="17">
    <location>
        <begin position="1"/>
        <end position="23"/>
    </location>
</feature>
<dbReference type="AlphaFoldDB" id="A0A2Y9G1A5"/>
<dbReference type="Gene3D" id="2.60.40.10">
    <property type="entry name" value="Immunoglobulins"/>
    <property type="match status" value="1"/>
</dbReference>
<dbReference type="InterPro" id="IPR015468">
    <property type="entry name" value="CD8_asu"/>
</dbReference>
<dbReference type="InParanoid" id="A0A2Y9G1A5"/>
<dbReference type="InterPro" id="IPR003599">
    <property type="entry name" value="Ig_sub"/>
</dbReference>
<keyword evidence="12" id="KW-0325">Glycoprotein</keyword>
<proteinExistence type="predicted"/>
<reference evidence="20" key="1">
    <citation type="submission" date="2025-08" db="UniProtKB">
        <authorList>
            <consortium name="RefSeq"/>
        </authorList>
    </citation>
    <scope>IDENTIFICATION</scope>
</reference>
<keyword evidence="13" id="KW-0449">Lipoprotein</keyword>
<dbReference type="RefSeq" id="XP_012414516.1">
    <property type="nucleotide sequence ID" value="XM_012559062.2"/>
</dbReference>
<dbReference type="InterPro" id="IPR013783">
    <property type="entry name" value="Ig-like_fold"/>
</dbReference>
<dbReference type="InterPro" id="IPR007110">
    <property type="entry name" value="Ig-like_dom"/>
</dbReference>
<keyword evidence="11" id="KW-1015">Disulfide bond</keyword>
<dbReference type="SMART" id="SM00406">
    <property type="entry name" value="IGv"/>
    <property type="match status" value="1"/>
</dbReference>
<evidence type="ECO:0000313" key="20">
    <source>
        <dbReference type="RefSeq" id="XP_012414516.1"/>
    </source>
</evidence>
<dbReference type="InterPro" id="IPR036179">
    <property type="entry name" value="Ig-like_dom_sf"/>
</dbReference>
<dbReference type="OrthoDB" id="9906515at2759"/>
<feature type="transmembrane region" description="Helical" evidence="16">
    <location>
        <begin position="189"/>
        <end position="212"/>
    </location>
</feature>
<dbReference type="SMART" id="SM00409">
    <property type="entry name" value="IG"/>
    <property type="match status" value="1"/>
</dbReference>
<gene>
    <name evidence="20" type="primary">CD8A</name>
</gene>
<keyword evidence="4 16" id="KW-0812">Transmembrane</keyword>
<dbReference type="Proteomes" id="UP000248480">
    <property type="component" value="Unplaced"/>
</dbReference>
<accession>A0A2Y9G1A5</accession>
<evidence type="ECO:0000256" key="4">
    <source>
        <dbReference type="ARBA" id="ARBA00022692"/>
    </source>
</evidence>
<protein>
    <recommendedName>
        <fullName evidence="2">T-cell surface glycoprotein CD8 alpha chain</fullName>
    </recommendedName>
</protein>
<dbReference type="PANTHER" id="PTHR10441">
    <property type="entry name" value="CD8 ALPHA CHAIN"/>
    <property type="match status" value="1"/>
</dbReference>
<feature type="region of interest" description="Disordered" evidence="15">
    <location>
        <begin position="143"/>
        <end position="177"/>
    </location>
</feature>
<keyword evidence="14" id="KW-0393">Immunoglobulin domain</keyword>
<evidence type="ECO:0000256" key="3">
    <source>
        <dbReference type="ARBA" id="ARBA00022475"/>
    </source>
</evidence>
<dbReference type="FunCoup" id="A0A2Y9G1A5">
    <property type="interactions" value="466"/>
</dbReference>
<evidence type="ECO:0000256" key="6">
    <source>
        <dbReference type="ARBA" id="ARBA00022859"/>
    </source>
</evidence>
<dbReference type="GO" id="GO:0002456">
    <property type="term" value="P:T cell mediated immunity"/>
    <property type="evidence" value="ECO:0007669"/>
    <property type="project" value="TreeGrafter"/>
</dbReference>
<dbReference type="GO" id="GO:0007166">
    <property type="term" value="P:cell surface receptor signaling pathway"/>
    <property type="evidence" value="ECO:0007669"/>
    <property type="project" value="TreeGrafter"/>
</dbReference>
<evidence type="ECO:0000313" key="19">
    <source>
        <dbReference type="Proteomes" id="UP000248480"/>
    </source>
</evidence>
<evidence type="ECO:0000256" key="11">
    <source>
        <dbReference type="ARBA" id="ARBA00023157"/>
    </source>
</evidence>
<evidence type="ECO:0000256" key="16">
    <source>
        <dbReference type="SAM" id="Phobius"/>
    </source>
</evidence>
<evidence type="ECO:0000256" key="10">
    <source>
        <dbReference type="ARBA" id="ARBA00023139"/>
    </source>
</evidence>
<comment type="subcellular location">
    <subcellularLocation>
        <location evidence="1">Cell membrane</location>
        <topology evidence="1">Single-pass type I membrane protein</topology>
    </subcellularLocation>
</comment>
<keyword evidence="10" id="KW-0564">Palmitate</keyword>
<keyword evidence="6" id="KW-0391">Immunity</keyword>
<sequence>MASPATALLLQLALLLHAAASAAQRPSTFRMSPLKVQGTLGKSVELECEVLLSNFASGCSWLFQRPDAATSPTFLLYISSSRPKPSSDRYSGSKTESRFKFTLHDFQVEDQGYYFCSVVSNHALYFSAVVPVFLPEKPVTTLAPRPPTPAPTKALQPKSLSPEVCRPSAGRPSAGGAVDSRGLGFSCDLYIWAPLAATCAVLLLSLIVAVICSHRNRRRVCKCPRPLVRPGGKPDLSEKYV</sequence>
<dbReference type="KEGG" id="tmu:101343469"/>
<keyword evidence="8" id="KW-1064">Adaptive immunity</keyword>
<feature type="chain" id="PRO_5015997669" description="T-cell surface glycoprotein CD8 alpha chain" evidence="17">
    <location>
        <begin position="24"/>
        <end position="241"/>
    </location>
</feature>
<keyword evidence="5 17" id="KW-0732">Signal</keyword>
<dbReference type="Pfam" id="PF07686">
    <property type="entry name" value="V-set"/>
    <property type="match status" value="1"/>
</dbReference>
<keyword evidence="19" id="KW-1185">Reference proteome</keyword>
<evidence type="ECO:0000256" key="7">
    <source>
        <dbReference type="ARBA" id="ARBA00022989"/>
    </source>
</evidence>
<evidence type="ECO:0000259" key="18">
    <source>
        <dbReference type="PROSITE" id="PS50835"/>
    </source>
</evidence>
<dbReference type="GO" id="GO:0045065">
    <property type="term" value="P:cytotoxic T cell differentiation"/>
    <property type="evidence" value="ECO:0007669"/>
    <property type="project" value="TreeGrafter"/>
</dbReference>
<evidence type="ECO:0000256" key="5">
    <source>
        <dbReference type="ARBA" id="ARBA00022729"/>
    </source>
</evidence>
<evidence type="ECO:0000256" key="13">
    <source>
        <dbReference type="ARBA" id="ARBA00023288"/>
    </source>
</evidence>
<evidence type="ECO:0000256" key="15">
    <source>
        <dbReference type="SAM" id="MobiDB-lite"/>
    </source>
</evidence>
<dbReference type="CTD" id="925"/>